<reference evidence="2 3" key="1">
    <citation type="submission" date="2016-07" db="EMBL/GenBank/DDBJ databases">
        <title>Pervasive Adenine N6-methylation of Active Genes in Fungi.</title>
        <authorList>
            <consortium name="DOE Joint Genome Institute"/>
            <person name="Mondo S.J."/>
            <person name="Dannebaum R.O."/>
            <person name="Kuo R.C."/>
            <person name="Labutti K."/>
            <person name="Haridas S."/>
            <person name="Kuo A."/>
            <person name="Salamov A."/>
            <person name="Ahrendt S.R."/>
            <person name="Lipzen A."/>
            <person name="Sullivan W."/>
            <person name="Andreopoulos W.B."/>
            <person name="Clum A."/>
            <person name="Lindquist E."/>
            <person name="Daum C."/>
            <person name="Ramamoorthy G.K."/>
            <person name="Gryganskyi A."/>
            <person name="Culley D."/>
            <person name="Magnuson J.K."/>
            <person name="James T.Y."/>
            <person name="O'Malley M.A."/>
            <person name="Stajich J.E."/>
            <person name="Spatafora J.W."/>
            <person name="Visel A."/>
            <person name="Grigoriev I.V."/>
        </authorList>
    </citation>
    <scope>NUCLEOTIDE SEQUENCE [LARGE SCALE GENOMIC DNA]</scope>
    <source>
        <strain evidence="2 3">JEL800</strain>
    </source>
</reference>
<protein>
    <recommendedName>
        <fullName evidence="4">G-protein coupled receptors family 1 profile domain-containing protein</fullName>
    </recommendedName>
</protein>
<accession>A0A1Y2C2B6</accession>
<keyword evidence="1" id="KW-0472">Membrane</keyword>
<evidence type="ECO:0000313" key="3">
    <source>
        <dbReference type="Proteomes" id="UP000193642"/>
    </source>
</evidence>
<evidence type="ECO:0000313" key="2">
    <source>
        <dbReference type="EMBL" id="ORY40455.1"/>
    </source>
</evidence>
<dbReference type="Proteomes" id="UP000193642">
    <property type="component" value="Unassembled WGS sequence"/>
</dbReference>
<dbReference type="Gene3D" id="1.20.1070.10">
    <property type="entry name" value="Rhodopsin 7-helix transmembrane proteins"/>
    <property type="match status" value="1"/>
</dbReference>
<keyword evidence="1" id="KW-1133">Transmembrane helix</keyword>
<name>A0A1Y2C2B6_9FUNG</name>
<keyword evidence="3" id="KW-1185">Reference proteome</keyword>
<feature type="transmembrane region" description="Helical" evidence="1">
    <location>
        <begin position="129"/>
        <end position="148"/>
    </location>
</feature>
<evidence type="ECO:0008006" key="4">
    <source>
        <dbReference type="Google" id="ProtNLM"/>
    </source>
</evidence>
<keyword evidence="1" id="KW-0812">Transmembrane</keyword>
<feature type="transmembrane region" description="Helical" evidence="1">
    <location>
        <begin position="299"/>
        <end position="319"/>
    </location>
</feature>
<feature type="transmembrane region" description="Helical" evidence="1">
    <location>
        <begin position="97"/>
        <end position="117"/>
    </location>
</feature>
<dbReference type="AlphaFoldDB" id="A0A1Y2C2B6"/>
<evidence type="ECO:0000256" key="1">
    <source>
        <dbReference type="SAM" id="Phobius"/>
    </source>
</evidence>
<feature type="transmembrane region" description="Helical" evidence="1">
    <location>
        <begin position="168"/>
        <end position="188"/>
    </location>
</feature>
<organism evidence="2 3">
    <name type="scientific">Rhizoclosmatium globosum</name>
    <dbReference type="NCBI Taxonomy" id="329046"/>
    <lineage>
        <taxon>Eukaryota</taxon>
        <taxon>Fungi</taxon>
        <taxon>Fungi incertae sedis</taxon>
        <taxon>Chytridiomycota</taxon>
        <taxon>Chytridiomycota incertae sedis</taxon>
        <taxon>Chytridiomycetes</taxon>
        <taxon>Chytridiales</taxon>
        <taxon>Chytriomycetaceae</taxon>
        <taxon>Rhizoclosmatium</taxon>
    </lineage>
</organism>
<feature type="transmembrane region" description="Helical" evidence="1">
    <location>
        <begin position="66"/>
        <end position="85"/>
    </location>
</feature>
<feature type="transmembrane region" description="Helical" evidence="1">
    <location>
        <begin position="208"/>
        <end position="231"/>
    </location>
</feature>
<dbReference type="OrthoDB" id="2151451at2759"/>
<feature type="transmembrane region" description="Helical" evidence="1">
    <location>
        <begin position="261"/>
        <end position="287"/>
    </location>
</feature>
<gene>
    <name evidence="2" type="ORF">BCR33DRAFT_719440</name>
</gene>
<comment type="caution">
    <text evidence="2">The sequence shown here is derived from an EMBL/GenBank/DDBJ whole genome shotgun (WGS) entry which is preliminary data.</text>
</comment>
<sequence length="342" mass="38313">MSIATTAPSPFNTSNPEGSLGWLWDAPDPQSTQPTLNSTMPSAMIFANITDSNLIHIFNYDVCLPIYAFGIIINGAIILAAAISWKRTIITRLDRLLIYLTIVFAVWCLLSTIRPLVELSNSNLFPENIVQFYTSMFLMLIFGINLLISMERYFTIAETSPEENKTSIGAAIFTWLLLCISLVVDFFYAPRNVGPRVLYSWFTVVSPASMVAILFSIMTATCGIYAATFFASTRKIRKSLANRWNGKFDVELIRAKLERKILWSCLIMSASLVICYLPIFMVTLVALNKSNGDMTAALLFSNLMVCLDVIVSPALVLYFMPNLRKTMFSVLQRRQSCSEEGV</sequence>
<proteinExistence type="predicted"/>
<dbReference type="SUPFAM" id="SSF81321">
    <property type="entry name" value="Family A G protein-coupled receptor-like"/>
    <property type="match status" value="1"/>
</dbReference>
<dbReference type="EMBL" id="MCGO01000035">
    <property type="protein sequence ID" value="ORY40455.1"/>
    <property type="molecule type" value="Genomic_DNA"/>
</dbReference>